<feature type="coiled-coil region" evidence="1">
    <location>
        <begin position="137"/>
        <end position="164"/>
    </location>
</feature>
<protein>
    <submittedName>
        <fullName evidence="2">Uncharacterized protein</fullName>
    </submittedName>
</protein>
<evidence type="ECO:0000313" key="3">
    <source>
        <dbReference type="Proteomes" id="UP000030763"/>
    </source>
</evidence>
<dbReference type="GeneID" id="25338587"/>
<keyword evidence="3" id="KW-1185">Reference proteome</keyword>
<evidence type="ECO:0000256" key="1">
    <source>
        <dbReference type="SAM" id="Coils"/>
    </source>
</evidence>
<feature type="non-terminal residue" evidence="2">
    <location>
        <position position="202"/>
    </location>
</feature>
<dbReference type="Proteomes" id="UP000030763">
    <property type="component" value="Unassembled WGS sequence"/>
</dbReference>
<dbReference type="OrthoDB" id="10543024at2759"/>
<dbReference type="RefSeq" id="XP_013338541.1">
    <property type="nucleotide sequence ID" value="XM_013483087.1"/>
</dbReference>
<reference evidence="2" key="1">
    <citation type="submission" date="2013-10" db="EMBL/GenBank/DDBJ databases">
        <title>Genomic analysis of the causative agents of coccidiosis in chickens.</title>
        <authorList>
            <person name="Reid A.J."/>
            <person name="Blake D."/>
            <person name="Billington K."/>
            <person name="Browne H."/>
            <person name="Dunn M."/>
            <person name="Hung S."/>
            <person name="Kawahara F."/>
            <person name="Miranda-Saavedra D."/>
            <person name="Mourier T."/>
            <person name="Nagra H."/>
            <person name="Otto T.D."/>
            <person name="Rawlings N."/>
            <person name="Sanchez A."/>
            <person name="Sanders M."/>
            <person name="Subramaniam C."/>
            <person name="Tay Y."/>
            <person name="Dear P."/>
            <person name="Doerig C."/>
            <person name="Gruber A."/>
            <person name="Parkinson J."/>
            <person name="Shirley M."/>
            <person name="Wan K.L."/>
            <person name="Berriman M."/>
            <person name="Tomley F."/>
            <person name="Pain A."/>
        </authorList>
    </citation>
    <scope>NUCLEOTIDE SEQUENCE [LARGE SCALE GENOMIC DNA]</scope>
    <source>
        <strain evidence="2">Weybridge</strain>
    </source>
</reference>
<keyword evidence="1" id="KW-0175">Coiled coil</keyword>
<organism evidence="2 3">
    <name type="scientific">Eimeria maxima</name>
    <name type="common">Coccidian parasite</name>
    <dbReference type="NCBI Taxonomy" id="5804"/>
    <lineage>
        <taxon>Eukaryota</taxon>
        <taxon>Sar</taxon>
        <taxon>Alveolata</taxon>
        <taxon>Apicomplexa</taxon>
        <taxon>Conoidasida</taxon>
        <taxon>Coccidia</taxon>
        <taxon>Eucoccidiorida</taxon>
        <taxon>Eimeriorina</taxon>
        <taxon>Eimeriidae</taxon>
        <taxon>Eimeria</taxon>
    </lineage>
</organism>
<dbReference type="AlphaFoldDB" id="U6MCX9"/>
<feature type="coiled-coil region" evidence="1">
    <location>
        <begin position="45"/>
        <end position="84"/>
    </location>
</feature>
<gene>
    <name evidence="2" type="ORF">EMWEY_00046010</name>
</gene>
<sequence length="202" mass="23473">MTASLMRVLMQDSFSILLLMNTDAMLMRSSARLPQQGARPSFIGIREQLLQLQQQQQQQQQQQLQQQQKKLQQQQQQKQQQQQHFHTEPLLTQLAKKRNAMYGEDFYVYNKWSNIPKNSHQLGYRWLLNTQQPLASIQHLNTNIASLEQKVASYNRLVQDAENSLKEKGLSFPLNAADGVVDVEYHSSETQDLTNPQTFNCK</sequence>
<dbReference type="EMBL" id="HG722267">
    <property type="protein sequence ID" value="CDJ61891.1"/>
    <property type="molecule type" value="Genomic_DNA"/>
</dbReference>
<proteinExistence type="predicted"/>
<evidence type="ECO:0000313" key="2">
    <source>
        <dbReference type="EMBL" id="CDJ61891.1"/>
    </source>
</evidence>
<name>U6MCX9_EIMMA</name>
<dbReference type="VEuPathDB" id="ToxoDB:EMWEY_00046010"/>
<reference evidence="2" key="2">
    <citation type="submission" date="2013-10" db="EMBL/GenBank/DDBJ databases">
        <authorList>
            <person name="Aslett M."/>
        </authorList>
    </citation>
    <scope>NUCLEOTIDE SEQUENCE [LARGE SCALE GENOMIC DNA]</scope>
    <source>
        <strain evidence="2">Weybridge</strain>
    </source>
</reference>
<accession>U6MCX9</accession>